<keyword evidence="4" id="KW-0233">DNA recombination</keyword>
<evidence type="ECO:0000313" key="9">
    <source>
        <dbReference type="Proteomes" id="UP000606776"/>
    </source>
</evidence>
<dbReference type="InterPro" id="IPR002104">
    <property type="entry name" value="Integrase_catalytic"/>
</dbReference>
<evidence type="ECO:0000259" key="6">
    <source>
        <dbReference type="PROSITE" id="PS51898"/>
    </source>
</evidence>
<comment type="caution">
    <text evidence="8">The sequence shown here is derived from an EMBL/GenBank/DDBJ whole genome shotgun (WGS) entry which is preliminary data.</text>
</comment>
<keyword evidence="9" id="KW-1185">Reference proteome</keyword>
<name>A0ABR9VKZ3_9CYAN</name>
<protein>
    <submittedName>
        <fullName evidence="8">Tyrosine-type recombinase/integrase</fullName>
    </submittedName>
</protein>
<keyword evidence="2" id="KW-0229">DNA integration</keyword>
<dbReference type="PROSITE" id="PS51898">
    <property type="entry name" value="TYR_RECOMBINASE"/>
    <property type="match status" value="1"/>
</dbReference>
<sequence>METDILSIEVLHASLDASVGTSFSHTLNTDPDVLSQLLADKRSVNTQKAYEKDINDFFKVMTGKIPTPDVVLEFLHLEQGQAMAVVLKYKAHLIRKGLKEATVNRRIAAIKSLVVTGRKLGVCHYSLEDVQSERVQKYRDTSGIDKGTFELILNQCDLTTDKGKRDYAILRLLWGNALRRNEVCQLNVGDFDPETKTLRILGKGRGTQSEVIDLGVGTVQAILGWLETRPGVKDNSALFVSVDFANAGGRLTGDGLRKMLVKLSERAGIKKQMSPHRVRHSAITAALDATDGNVRKVQKLSRHRKLDTLMIYDDNRHKDQGEITDLLDGMF</sequence>
<evidence type="ECO:0000256" key="5">
    <source>
        <dbReference type="PROSITE-ProRule" id="PRU01248"/>
    </source>
</evidence>
<comment type="similarity">
    <text evidence="1">Belongs to the 'phage' integrase family.</text>
</comment>
<evidence type="ECO:0000313" key="8">
    <source>
        <dbReference type="EMBL" id="MBE9239178.1"/>
    </source>
</evidence>
<keyword evidence="3 5" id="KW-0238">DNA-binding</keyword>
<dbReference type="Gene3D" id="1.10.150.130">
    <property type="match status" value="1"/>
</dbReference>
<dbReference type="PROSITE" id="PS51900">
    <property type="entry name" value="CB"/>
    <property type="match status" value="1"/>
</dbReference>
<organism evidence="8 9">
    <name type="scientific">Sphaerospermopsis aphanizomenoides LEGE 00250</name>
    <dbReference type="NCBI Taxonomy" id="2777972"/>
    <lineage>
        <taxon>Bacteria</taxon>
        <taxon>Bacillati</taxon>
        <taxon>Cyanobacteriota</taxon>
        <taxon>Cyanophyceae</taxon>
        <taxon>Nostocales</taxon>
        <taxon>Aphanizomenonaceae</taxon>
        <taxon>Sphaerospermopsis</taxon>
        <taxon>Sphaerospermopsis aphanizomenoides</taxon>
    </lineage>
</organism>
<dbReference type="PANTHER" id="PTHR30349">
    <property type="entry name" value="PHAGE INTEGRASE-RELATED"/>
    <property type="match status" value="1"/>
</dbReference>
<evidence type="ECO:0000259" key="7">
    <source>
        <dbReference type="PROSITE" id="PS51900"/>
    </source>
</evidence>
<evidence type="ECO:0000256" key="1">
    <source>
        <dbReference type="ARBA" id="ARBA00008857"/>
    </source>
</evidence>
<evidence type="ECO:0000256" key="3">
    <source>
        <dbReference type="ARBA" id="ARBA00023125"/>
    </source>
</evidence>
<evidence type="ECO:0000256" key="2">
    <source>
        <dbReference type="ARBA" id="ARBA00022908"/>
    </source>
</evidence>
<dbReference type="InterPro" id="IPR004107">
    <property type="entry name" value="Integrase_SAM-like_N"/>
</dbReference>
<dbReference type="InterPro" id="IPR044068">
    <property type="entry name" value="CB"/>
</dbReference>
<feature type="domain" description="Tyr recombinase" evidence="6">
    <location>
        <begin position="139"/>
        <end position="325"/>
    </location>
</feature>
<dbReference type="RefSeq" id="WP_193944364.1">
    <property type="nucleotide sequence ID" value="NZ_JADEWB010000284.1"/>
</dbReference>
<dbReference type="Proteomes" id="UP000606776">
    <property type="component" value="Unassembled WGS sequence"/>
</dbReference>
<reference evidence="8 9" key="1">
    <citation type="submission" date="2020-10" db="EMBL/GenBank/DDBJ databases">
        <authorList>
            <person name="Castelo-Branco R."/>
            <person name="Eusebio N."/>
            <person name="Adriana R."/>
            <person name="Vieira A."/>
            <person name="Brugerolle De Fraissinette N."/>
            <person name="Rezende De Castro R."/>
            <person name="Schneider M.P."/>
            <person name="Vasconcelos V."/>
            <person name="Leao P.N."/>
        </authorList>
    </citation>
    <scope>NUCLEOTIDE SEQUENCE [LARGE SCALE GENOMIC DNA]</scope>
    <source>
        <strain evidence="8 9">LEGE 00250</strain>
    </source>
</reference>
<feature type="domain" description="Core-binding (CB)" evidence="7">
    <location>
        <begin position="28"/>
        <end position="118"/>
    </location>
</feature>
<gene>
    <name evidence="8" type="ORF">IQ227_25000</name>
</gene>
<proteinExistence type="inferred from homology"/>
<dbReference type="InterPro" id="IPR011010">
    <property type="entry name" value="DNA_brk_join_enz"/>
</dbReference>
<evidence type="ECO:0000256" key="4">
    <source>
        <dbReference type="ARBA" id="ARBA00023172"/>
    </source>
</evidence>
<dbReference type="InterPro" id="IPR013762">
    <property type="entry name" value="Integrase-like_cat_sf"/>
</dbReference>
<accession>A0ABR9VKZ3</accession>
<dbReference type="Pfam" id="PF02899">
    <property type="entry name" value="Phage_int_SAM_1"/>
    <property type="match status" value="1"/>
</dbReference>
<dbReference type="InterPro" id="IPR050090">
    <property type="entry name" value="Tyrosine_recombinase_XerCD"/>
</dbReference>
<dbReference type="InterPro" id="IPR010998">
    <property type="entry name" value="Integrase_recombinase_N"/>
</dbReference>
<dbReference type="SUPFAM" id="SSF56349">
    <property type="entry name" value="DNA breaking-rejoining enzymes"/>
    <property type="match status" value="1"/>
</dbReference>
<dbReference type="CDD" id="cd01195">
    <property type="entry name" value="INT_C_like_5"/>
    <property type="match status" value="1"/>
</dbReference>
<dbReference type="EMBL" id="JADEWB010000284">
    <property type="protein sequence ID" value="MBE9239178.1"/>
    <property type="molecule type" value="Genomic_DNA"/>
</dbReference>
<dbReference type="PANTHER" id="PTHR30349:SF64">
    <property type="entry name" value="PROPHAGE INTEGRASE INTD-RELATED"/>
    <property type="match status" value="1"/>
</dbReference>
<dbReference type="Gene3D" id="1.10.443.10">
    <property type="entry name" value="Intergrase catalytic core"/>
    <property type="match status" value="1"/>
</dbReference>
<dbReference type="Pfam" id="PF00589">
    <property type="entry name" value="Phage_integrase"/>
    <property type="match status" value="1"/>
</dbReference>